<evidence type="ECO:0000313" key="2">
    <source>
        <dbReference type="EMBL" id="KIL49971.1"/>
    </source>
</evidence>
<evidence type="ECO:0000313" key="3">
    <source>
        <dbReference type="Proteomes" id="UP000031938"/>
    </source>
</evidence>
<dbReference type="RefSeq" id="WP_041087288.1">
    <property type="nucleotide sequence ID" value="NZ_JXRP01000009.1"/>
</dbReference>
<dbReference type="AlphaFoldDB" id="A0A0C2W023"/>
<feature type="transmembrane region" description="Helical" evidence="1">
    <location>
        <begin position="42"/>
        <end position="68"/>
    </location>
</feature>
<keyword evidence="1" id="KW-1133">Transmembrane helix</keyword>
<dbReference type="Proteomes" id="UP000031938">
    <property type="component" value="Unassembled WGS sequence"/>
</dbReference>
<dbReference type="PATRIC" id="fig|889306.3.peg.1450"/>
<protein>
    <submittedName>
        <fullName evidence="2">Uncharacterized protein</fullName>
    </submittedName>
</protein>
<feature type="transmembrane region" description="Helical" evidence="1">
    <location>
        <begin position="12"/>
        <end position="36"/>
    </location>
</feature>
<keyword evidence="1" id="KW-0472">Membrane</keyword>
<proteinExistence type="predicted"/>
<accession>A0A0C2W023</accession>
<keyword evidence="3" id="KW-1185">Reference proteome</keyword>
<gene>
    <name evidence="2" type="ORF">KP78_14390</name>
</gene>
<evidence type="ECO:0000256" key="1">
    <source>
        <dbReference type="SAM" id="Phobius"/>
    </source>
</evidence>
<dbReference type="EMBL" id="JXRP01000009">
    <property type="protein sequence ID" value="KIL49971.1"/>
    <property type="molecule type" value="Genomic_DNA"/>
</dbReference>
<keyword evidence="1" id="KW-0812">Transmembrane</keyword>
<dbReference type="OrthoDB" id="2455432at2"/>
<organism evidence="2 3">
    <name type="scientific">Jeotgalibacillus soli</name>
    <dbReference type="NCBI Taxonomy" id="889306"/>
    <lineage>
        <taxon>Bacteria</taxon>
        <taxon>Bacillati</taxon>
        <taxon>Bacillota</taxon>
        <taxon>Bacilli</taxon>
        <taxon>Bacillales</taxon>
        <taxon>Caryophanaceae</taxon>
        <taxon>Jeotgalibacillus</taxon>
    </lineage>
</organism>
<name>A0A0C2W023_9BACL</name>
<sequence>MDDLIKRTTWFILGTAGAVFLGIGILFSLLGMYVLGVDMITVFKWVLVIFLLGTGIIGSLIFIGALGFGLKTRFSSGKTA</sequence>
<comment type="caution">
    <text evidence="2">The sequence shown here is derived from an EMBL/GenBank/DDBJ whole genome shotgun (WGS) entry which is preliminary data.</text>
</comment>
<reference evidence="2 3" key="1">
    <citation type="submission" date="2015-01" db="EMBL/GenBank/DDBJ databases">
        <title>Genome sequencing of Jeotgalibacillus soli.</title>
        <authorList>
            <person name="Goh K.M."/>
            <person name="Chan K.-G."/>
            <person name="Yaakop A.S."/>
            <person name="Ee R."/>
            <person name="Gan H.M."/>
            <person name="Chan C.S."/>
        </authorList>
    </citation>
    <scope>NUCLEOTIDE SEQUENCE [LARGE SCALE GENOMIC DNA]</scope>
    <source>
        <strain evidence="2 3">P9</strain>
    </source>
</reference>